<reference evidence="1 2" key="1">
    <citation type="submission" date="2016-03" db="EMBL/GenBank/DDBJ databases">
        <title>Draft Genome Assembly of Pseudomonas putida strain CBF10-2.</title>
        <authorList>
            <person name="Iyer R.S."/>
            <person name="Damania A."/>
        </authorList>
    </citation>
    <scope>NUCLEOTIDE SEQUENCE [LARGE SCALE GENOMIC DNA]</scope>
    <source>
        <strain evidence="1 2">CBF10-2</strain>
    </source>
</reference>
<accession>A0A177SLN8</accession>
<dbReference type="InterPro" id="IPR020353">
    <property type="entry name" value="Toxin_YafO"/>
</dbReference>
<evidence type="ECO:0008006" key="3">
    <source>
        <dbReference type="Google" id="ProtNLM"/>
    </source>
</evidence>
<evidence type="ECO:0000313" key="1">
    <source>
        <dbReference type="EMBL" id="OAI91408.1"/>
    </source>
</evidence>
<organism evidence="1 2">
    <name type="scientific">Pseudomonas putida</name>
    <name type="common">Arthrobacter siderocapsulatus</name>
    <dbReference type="NCBI Taxonomy" id="303"/>
    <lineage>
        <taxon>Bacteria</taxon>
        <taxon>Pseudomonadati</taxon>
        <taxon>Pseudomonadota</taxon>
        <taxon>Gammaproteobacteria</taxon>
        <taxon>Pseudomonadales</taxon>
        <taxon>Pseudomonadaceae</taxon>
        <taxon>Pseudomonas</taxon>
    </lineage>
</organism>
<gene>
    <name evidence="1" type="ORF">AYO28_21465</name>
</gene>
<dbReference type="AlphaFoldDB" id="A0A177SLN8"/>
<sequence length="140" mass="16434">MSSVKVSDLFKESSGWYDFFVDFHNYKLCGDLPDIFGRDEALDLEDIFHIHLAATEAVQARWRAAKTQFRRTTDPDRPDEDFWLVYAYDLLRDEYLLLTIMGPDAHSRQQWGSYLRDIHAKIVDPWIKGRVVYSDPDEGD</sequence>
<evidence type="ECO:0000313" key="2">
    <source>
        <dbReference type="Proteomes" id="UP000077752"/>
    </source>
</evidence>
<proteinExistence type="predicted"/>
<comment type="caution">
    <text evidence="1">The sequence shown here is derived from an EMBL/GenBank/DDBJ whole genome shotgun (WGS) entry which is preliminary data.</text>
</comment>
<dbReference type="EMBL" id="LUCV01000025">
    <property type="protein sequence ID" value="OAI91408.1"/>
    <property type="molecule type" value="Genomic_DNA"/>
</dbReference>
<dbReference type="Proteomes" id="UP000077752">
    <property type="component" value="Unassembled WGS sequence"/>
</dbReference>
<protein>
    <recommendedName>
        <fullName evidence="3">Type II toxin-antitoxin system YafO family toxin</fullName>
    </recommendedName>
</protein>
<dbReference type="Pfam" id="PF13957">
    <property type="entry name" value="YafO_toxin"/>
    <property type="match status" value="1"/>
</dbReference>
<dbReference type="RefSeq" id="WP_064303414.1">
    <property type="nucleotide sequence ID" value="NZ_LUCV01000025.1"/>
</dbReference>
<name>A0A177SLN8_PSEPU</name>